<feature type="domain" description="AMP-dependent synthetase/ligase" evidence="9">
    <location>
        <begin position="101"/>
        <end position="478"/>
    </location>
</feature>
<gene>
    <name evidence="11" type="ORF">RSO01_14080</name>
</gene>
<dbReference type="NCBIfam" id="NF006020">
    <property type="entry name" value="PRK08162.1"/>
    <property type="match status" value="1"/>
</dbReference>
<evidence type="ECO:0000256" key="2">
    <source>
        <dbReference type="ARBA" id="ARBA00022598"/>
    </source>
</evidence>
<dbReference type="Gene3D" id="3.30.300.30">
    <property type="match status" value="1"/>
</dbReference>
<dbReference type="EMBL" id="BKAJ01000027">
    <property type="protein sequence ID" value="GEP54242.1"/>
    <property type="molecule type" value="Genomic_DNA"/>
</dbReference>
<dbReference type="PANTHER" id="PTHR43859:SF4">
    <property type="entry name" value="BUTANOATE--COA LIGASE AAE1-RELATED"/>
    <property type="match status" value="1"/>
</dbReference>
<dbReference type="Proteomes" id="UP000321058">
    <property type="component" value="Unassembled WGS sequence"/>
</dbReference>
<dbReference type="Pfam" id="PF13193">
    <property type="entry name" value="AMP-binding_C"/>
    <property type="match status" value="1"/>
</dbReference>
<keyword evidence="3" id="KW-0276">Fatty acid metabolism</keyword>
<dbReference type="EC" id="6.2.1.44" evidence="6"/>
<protein>
    <recommendedName>
        <fullName evidence="7">3-methylmercaptopropionyl-CoA ligase</fullName>
        <ecNumber evidence="6">6.2.1.44</ecNumber>
    </recommendedName>
</protein>
<dbReference type="Gene3D" id="3.40.50.12780">
    <property type="entry name" value="N-terminal domain of ligase-like"/>
    <property type="match status" value="1"/>
</dbReference>
<evidence type="ECO:0000256" key="1">
    <source>
        <dbReference type="ARBA" id="ARBA00006432"/>
    </source>
</evidence>
<organism evidence="11 12">
    <name type="scientific">Reyranella soli</name>
    <dbReference type="NCBI Taxonomy" id="1230389"/>
    <lineage>
        <taxon>Bacteria</taxon>
        <taxon>Pseudomonadati</taxon>
        <taxon>Pseudomonadota</taxon>
        <taxon>Alphaproteobacteria</taxon>
        <taxon>Hyphomicrobiales</taxon>
        <taxon>Reyranellaceae</taxon>
        <taxon>Reyranella</taxon>
    </lineage>
</organism>
<dbReference type="PANTHER" id="PTHR43859">
    <property type="entry name" value="ACYL-ACTIVATING ENZYME"/>
    <property type="match status" value="1"/>
</dbReference>
<dbReference type="GO" id="GO:0006631">
    <property type="term" value="P:fatty acid metabolic process"/>
    <property type="evidence" value="ECO:0007669"/>
    <property type="project" value="UniProtKB-KW"/>
</dbReference>
<dbReference type="InterPro" id="IPR025110">
    <property type="entry name" value="AMP-bd_C"/>
</dbReference>
<comment type="similarity">
    <text evidence="1">Belongs to the ATP-dependent AMP-binding enzyme family.</text>
</comment>
<keyword evidence="2" id="KW-0436">Ligase</keyword>
<evidence type="ECO:0000256" key="4">
    <source>
        <dbReference type="ARBA" id="ARBA00023098"/>
    </source>
</evidence>
<feature type="domain" description="AMP-binding enzyme C-terminal" evidence="10">
    <location>
        <begin position="528"/>
        <end position="602"/>
    </location>
</feature>
<feature type="region of interest" description="Disordered" evidence="8">
    <location>
        <begin position="1"/>
        <end position="73"/>
    </location>
</feature>
<evidence type="ECO:0000256" key="6">
    <source>
        <dbReference type="ARBA" id="ARBA00066616"/>
    </source>
</evidence>
<evidence type="ECO:0000313" key="11">
    <source>
        <dbReference type="EMBL" id="GEP54242.1"/>
    </source>
</evidence>
<dbReference type="FunFam" id="3.30.300.30:FF:000008">
    <property type="entry name" value="2,3-dihydroxybenzoate-AMP ligase"/>
    <property type="match status" value="1"/>
</dbReference>
<comment type="catalytic activity">
    <reaction evidence="5">
        <text>3-(methylsulfanyl)propanoate + ATP + CoA = 3-(methylsulfanyl)propanoyl-CoA + AMP + diphosphate</text>
        <dbReference type="Rhea" id="RHEA:43052"/>
        <dbReference type="ChEBI" id="CHEBI:30616"/>
        <dbReference type="ChEBI" id="CHEBI:33019"/>
        <dbReference type="ChEBI" id="CHEBI:49016"/>
        <dbReference type="ChEBI" id="CHEBI:57287"/>
        <dbReference type="ChEBI" id="CHEBI:82815"/>
        <dbReference type="ChEBI" id="CHEBI:456215"/>
        <dbReference type="EC" id="6.2.1.44"/>
    </reaction>
    <physiologicalReaction direction="left-to-right" evidence="5">
        <dbReference type="Rhea" id="RHEA:43053"/>
    </physiologicalReaction>
</comment>
<accession>A0A512N5H3</accession>
<proteinExistence type="inferred from homology"/>
<dbReference type="AlphaFoldDB" id="A0A512N5H3"/>
<keyword evidence="4" id="KW-0443">Lipid metabolism</keyword>
<dbReference type="InterPro" id="IPR042099">
    <property type="entry name" value="ANL_N_sf"/>
</dbReference>
<dbReference type="SUPFAM" id="SSF56801">
    <property type="entry name" value="Acetyl-CoA synthetase-like"/>
    <property type="match status" value="1"/>
</dbReference>
<evidence type="ECO:0000256" key="8">
    <source>
        <dbReference type="SAM" id="MobiDB-lite"/>
    </source>
</evidence>
<feature type="compositionally biased region" description="Basic residues" evidence="8">
    <location>
        <begin position="1"/>
        <end position="39"/>
    </location>
</feature>
<name>A0A512N5H3_9HYPH</name>
<dbReference type="FunFam" id="3.40.50.12780:FF:000003">
    <property type="entry name" value="Long-chain-fatty-acid--CoA ligase FadD"/>
    <property type="match status" value="1"/>
</dbReference>
<evidence type="ECO:0000259" key="10">
    <source>
        <dbReference type="Pfam" id="PF13193"/>
    </source>
</evidence>
<dbReference type="Pfam" id="PF00501">
    <property type="entry name" value="AMP-binding"/>
    <property type="match status" value="1"/>
</dbReference>
<dbReference type="GO" id="GO:0016874">
    <property type="term" value="F:ligase activity"/>
    <property type="evidence" value="ECO:0007669"/>
    <property type="project" value="UniProtKB-KW"/>
</dbReference>
<comment type="caution">
    <text evidence="11">The sequence shown here is derived from an EMBL/GenBank/DDBJ whole genome shotgun (WGS) entry which is preliminary data.</text>
</comment>
<evidence type="ECO:0000256" key="7">
    <source>
        <dbReference type="ARBA" id="ARBA00067668"/>
    </source>
</evidence>
<evidence type="ECO:0000256" key="3">
    <source>
        <dbReference type="ARBA" id="ARBA00022832"/>
    </source>
</evidence>
<evidence type="ECO:0000259" key="9">
    <source>
        <dbReference type="Pfam" id="PF00501"/>
    </source>
</evidence>
<keyword evidence="12" id="KW-1185">Reference proteome</keyword>
<sequence length="615" mass="67398">MAKGKSKQGSGKGKKPAKRKAAKAKKPVVRKPAAKKKVAAPKPVPRPAPRRSVKNRASVTRMPSPRPAPHKAQQLSANIYERDLGKTPANYAALTPLQFIERSAAVYPDSIALIHGARRQSWAETYARCRQLASALEKVGIGVGDTVAIMAPNIPEMYEAHFGVPMTGGVLNSLNTRLDAAMIAFILDHSETKVLLVDREFHKVMTEALAIAKVQPLVVDIDDPLCEDRAQIGDTTYEEFLATGDDDYAWDYPADEWNAISLNYTSGTTGNPKGVVYSHRGGALSAYGNATQWAMGLHPVYLWTLPMFHCNGWCFPWTLALVAGTSVCLRRANAKTIYDALAAHNVTHMCGAPIIMQFIIGATADERQPLSRKVEFMTAAAPPPAAVLEALEKENFRVTHVYGLTEVYGPATICSWHEEWDAKPSHERAQLKARQGVRYAAEDGVTVMDPTTMKEVPRDGATMGEVMFRGNLTMKGYLKNAKATREAFEHGWFHSGDLGVLHEDGYIELRDRSKDIIISGGENISTIEVEGVIIEHPAVANVAVVAKPDEKWGETPCAFVVLKPGSAATADDIIAHCRANLASYKCPRYVVFRDLPMTSTGKVQKFVLREWAKQV</sequence>
<dbReference type="CDD" id="cd12118">
    <property type="entry name" value="ttLC_FACS_AEE21_like"/>
    <property type="match status" value="1"/>
</dbReference>
<evidence type="ECO:0000256" key="5">
    <source>
        <dbReference type="ARBA" id="ARBA00051915"/>
    </source>
</evidence>
<evidence type="ECO:0000313" key="12">
    <source>
        <dbReference type="Proteomes" id="UP000321058"/>
    </source>
</evidence>
<dbReference type="InterPro" id="IPR045851">
    <property type="entry name" value="AMP-bd_C_sf"/>
</dbReference>
<dbReference type="InterPro" id="IPR000873">
    <property type="entry name" value="AMP-dep_synth/lig_dom"/>
</dbReference>
<reference evidence="11 12" key="1">
    <citation type="submission" date="2019-07" db="EMBL/GenBank/DDBJ databases">
        <title>Whole genome shotgun sequence of Reyranella soli NBRC 108950.</title>
        <authorList>
            <person name="Hosoyama A."/>
            <person name="Uohara A."/>
            <person name="Ohji S."/>
            <person name="Ichikawa N."/>
        </authorList>
    </citation>
    <scope>NUCLEOTIDE SEQUENCE [LARGE SCALE GENOMIC DNA]</scope>
    <source>
        <strain evidence="11 12">NBRC 108950</strain>
    </source>
</reference>